<gene>
    <name evidence="1" type="ORF">H1P_2490010</name>
</gene>
<reference evidence="1 2" key="1">
    <citation type="submission" date="2019-01" db="EMBL/GenBank/DDBJ databases">
        <authorList>
            <person name="Brito A."/>
        </authorList>
    </citation>
    <scope>NUCLEOTIDE SEQUENCE [LARGE SCALE GENOMIC DNA]</scope>
    <source>
        <strain evidence="1">1</strain>
    </source>
</reference>
<dbReference type="Proteomes" id="UP000320055">
    <property type="component" value="Unassembled WGS sequence"/>
</dbReference>
<evidence type="ECO:0000313" key="2">
    <source>
        <dbReference type="Proteomes" id="UP000320055"/>
    </source>
</evidence>
<accession>A0A563VS22</accession>
<dbReference type="AlphaFoldDB" id="A0A563VS22"/>
<keyword evidence="2" id="KW-1185">Reference proteome</keyword>
<dbReference type="EMBL" id="CAACVJ010000167">
    <property type="protein sequence ID" value="VEP14206.1"/>
    <property type="molecule type" value="Genomic_DNA"/>
</dbReference>
<protein>
    <submittedName>
        <fullName evidence="1">Uncharacterized protein</fullName>
    </submittedName>
</protein>
<proteinExistence type="predicted"/>
<organism evidence="1 2">
    <name type="scientific">Hyella patelloides LEGE 07179</name>
    <dbReference type="NCBI Taxonomy" id="945734"/>
    <lineage>
        <taxon>Bacteria</taxon>
        <taxon>Bacillati</taxon>
        <taxon>Cyanobacteriota</taxon>
        <taxon>Cyanophyceae</taxon>
        <taxon>Pleurocapsales</taxon>
        <taxon>Hyellaceae</taxon>
        <taxon>Hyella</taxon>
    </lineage>
</organism>
<sequence>MLTSRRYTGITTDDVQNALIEEVKPIAKKICSDIYHQLASEVDSFE</sequence>
<name>A0A563VS22_9CYAN</name>
<evidence type="ECO:0000313" key="1">
    <source>
        <dbReference type="EMBL" id="VEP14206.1"/>
    </source>
</evidence>